<sequence>MAMIDSVVSTLSLGHDHRFFPSTNPVAHIVGTNSGKAGDEASLDAEIITTTGRGIETTYVYIDGGTSNPFANWLIWAAKASDAELPKVHSLSVGAPEGAVGDVIIQRMNTEMAALGVRGVSIVFASGDSGYQPEQKFGAASPYVTSVGGVYNGEMRQSGLQADSLTTGGFAASKHNTAQPWQAAAIASYTKIGGAKKGGGVRGGGLSKWRRGVEGGR</sequence>
<dbReference type="EMBL" id="CAUYUJ010012503">
    <property type="protein sequence ID" value="CAK0834070.1"/>
    <property type="molecule type" value="Genomic_DNA"/>
</dbReference>
<comment type="caution">
    <text evidence="3">The sequence shown here is derived from an EMBL/GenBank/DDBJ whole genome shotgun (WGS) entry which is preliminary data.</text>
</comment>
<keyword evidence="4" id="KW-1185">Reference proteome</keyword>
<reference evidence="3" key="1">
    <citation type="submission" date="2023-10" db="EMBL/GenBank/DDBJ databases">
        <authorList>
            <person name="Chen Y."/>
            <person name="Shah S."/>
            <person name="Dougan E. K."/>
            <person name="Thang M."/>
            <person name="Chan C."/>
        </authorList>
    </citation>
    <scope>NUCLEOTIDE SEQUENCE [LARGE SCALE GENOMIC DNA]</scope>
</reference>
<dbReference type="PANTHER" id="PTHR14218:SF15">
    <property type="entry name" value="TRIPEPTIDYL-PEPTIDASE 1"/>
    <property type="match status" value="1"/>
</dbReference>
<evidence type="ECO:0000256" key="2">
    <source>
        <dbReference type="ARBA" id="ARBA00023619"/>
    </source>
</evidence>
<protein>
    <recommendedName>
        <fullName evidence="2">subtilisin</fullName>
        <ecNumber evidence="2">3.4.21.62</ecNumber>
    </recommendedName>
</protein>
<dbReference type="InterPro" id="IPR050819">
    <property type="entry name" value="Tripeptidyl-peptidase_I"/>
</dbReference>
<dbReference type="PANTHER" id="PTHR14218">
    <property type="entry name" value="PROTEASE S8 TRIPEPTIDYL PEPTIDASE I CLN2"/>
    <property type="match status" value="1"/>
</dbReference>
<accession>A0ABN9SQ86</accession>
<organism evidence="3 4">
    <name type="scientific">Prorocentrum cordatum</name>
    <dbReference type="NCBI Taxonomy" id="2364126"/>
    <lineage>
        <taxon>Eukaryota</taxon>
        <taxon>Sar</taxon>
        <taxon>Alveolata</taxon>
        <taxon>Dinophyceae</taxon>
        <taxon>Prorocentrales</taxon>
        <taxon>Prorocentraceae</taxon>
        <taxon>Prorocentrum</taxon>
    </lineage>
</organism>
<name>A0ABN9SQ86_9DINO</name>
<dbReference type="Proteomes" id="UP001189429">
    <property type="component" value="Unassembled WGS sequence"/>
</dbReference>
<dbReference type="EC" id="3.4.21.62" evidence="2"/>
<gene>
    <name evidence="3" type="ORF">PCOR1329_LOCUS31585</name>
</gene>
<evidence type="ECO:0000313" key="3">
    <source>
        <dbReference type="EMBL" id="CAK0834070.1"/>
    </source>
</evidence>
<dbReference type="Gene3D" id="3.40.50.200">
    <property type="entry name" value="Peptidase S8/S53 domain"/>
    <property type="match status" value="1"/>
</dbReference>
<evidence type="ECO:0000313" key="4">
    <source>
        <dbReference type="Proteomes" id="UP001189429"/>
    </source>
</evidence>
<dbReference type="InterPro" id="IPR036852">
    <property type="entry name" value="Peptidase_S8/S53_dom_sf"/>
</dbReference>
<evidence type="ECO:0000256" key="1">
    <source>
        <dbReference type="ARBA" id="ARBA00023529"/>
    </source>
</evidence>
<proteinExistence type="predicted"/>
<dbReference type="SUPFAM" id="SSF52743">
    <property type="entry name" value="Subtilisin-like"/>
    <property type="match status" value="1"/>
</dbReference>
<comment type="catalytic activity">
    <reaction evidence="1">
        <text>Hydrolysis of proteins with broad specificity for peptide bonds, and a preference for a large uncharged residue in P1. Hydrolyzes peptide amides.</text>
        <dbReference type="EC" id="3.4.21.62"/>
    </reaction>
</comment>